<evidence type="ECO:0000313" key="2">
    <source>
        <dbReference type="Proteomes" id="UP000503336"/>
    </source>
</evidence>
<dbReference type="RefSeq" id="WP_165094679.1">
    <property type="nucleotide sequence ID" value="NZ_CP049056.1"/>
</dbReference>
<organism evidence="1 2">
    <name type="scientific">Pikeienuella piscinae</name>
    <dbReference type="NCBI Taxonomy" id="2748098"/>
    <lineage>
        <taxon>Bacteria</taxon>
        <taxon>Pseudomonadati</taxon>
        <taxon>Pseudomonadota</taxon>
        <taxon>Alphaproteobacteria</taxon>
        <taxon>Rhodobacterales</taxon>
        <taxon>Paracoccaceae</taxon>
        <taxon>Pikeienuella</taxon>
    </lineage>
</organism>
<evidence type="ECO:0000313" key="1">
    <source>
        <dbReference type="EMBL" id="QIE54442.1"/>
    </source>
</evidence>
<dbReference type="Proteomes" id="UP000503336">
    <property type="component" value="Chromosome"/>
</dbReference>
<protein>
    <submittedName>
        <fullName evidence="1">Uncharacterized protein</fullName>
    </submittedName>
</protein>
<gene>
    <name evidence="1" type="ORF">G5B40_02715</name>
</gene>
<sequence length="52" mass="5260">MAGAGERALEEASLWSASASVERYPPLGTHLNGDVAVAGCRFASLSAALNLA</sequence>
<name>A0A7L5BT61_9RHOB</name>
<keyword evidence="2" id="KW-1185">Reference proteome</keyword>
<reference evidence="1 2" key="1">
    <citation type="submission" date="2020-02" db="EMBL/GenBank/DDBJ databases">
        <title>complete genome sequence of Rhodobacteraceae bacterium.</title>
        <authorList>
            <person name="Park J."/>
            <person name="Kim Y.-S."/>
            <person name="Kim K.-H."/>
        </authorList>
    </citation>
    <scope>NUCLEOTIDE SEQUENCE [LARGE SCALE GENOMIC DNA]</scope>
    <source>
        <strain evidence="1 2">RR4-56</strain>
    </source>
</reference>
<accession>A0A7L5BT61</accession>
<dbReference type="EMBL" id="CP049056">
    <property type="protein sequence ID" value="QIE54442.1"/>
    <property type="molecule type" value="Genomic_DNA"/>
</dbReference>
<dbReference type="KEGG" id="hdh:G5B40_02715"/>
<dbReference type="AlphaFoldDB" id="A0A7L5BT61"/>
<proteinExistence type="predicted"/>